<evidence type="ECO:0000256" key="1">
    <source>
        <dbReference type="SAM" id="Phobius"/>
    </source>
</evidence>
<comment type="caution">
    <text evidence="2">The sequence shown here is derived from an EMBL/GenBank/DDBJ whole genome shotgun (WGS) entry which is preliminary data.</text>
</comment>
<name>A0A645E751_9ZZZZ</name>
<proteinExistence type="predicted"/>
<dbReference type="AlphaFoldDB" id="A0A645E751"/>
<reference evidence="2" key="1">
    <citation type="submission" date="2019-08" db="EMBL/GenBank/DDBJ databases">
        <authorList>
            <person name="Kucharzyk K."/>
            <person name="Murdoch R.W."/>
            <person name="Higgins S."/>
            <person name="Loffler F."/>
        </authorList>
    </citation>
    <scope>NUCLEOTIDE SEQUENCE</scope>
</reference>
<keyword evidence="1" id="KW-0472">Membrane</keyword>
<dbReference type="EMBL" id="VSSQ01043646">
    <property type="protein sequence ID" value="MPM97359.1"/>
    <property type="molecule type" value="Genomic_DNA"/>
</dbReference>
<organism evidence="2">
    <name type="scientific">bioreactor metagenome</name>
    <dbReference type="NCBI Taxonomy" id="1076179"/>
    <lineage>
        <taxon>unclassified sequences</taxon>
        <taxon>metagenomes</taxon>
        <taxon>ecological metagenomes</taxon>
    </lineage>
</organism>
<evidence type="ECO:0000313" key="2">
    <source>
        <dbReference type="EMBL" id="MPM97359.1"/>
    </source>
</evidence>
<keyword evidence="1" id="KW-1133">Transmembrane helix</keyword>
<sequence>MKNKLYIILSAEFVDYPLFFDFMLNFFCVRNFKYKYFIGLSTDLNVKFTNFTWSAQKPKPYPPRVISIYNYSSPFHPPTSILTVFLIKSDTSILLEFFFATTDFHKGLKLFSVFQWFPSPFEY</sequence>
<gene>
    <name evidence="2" type="ORF">SDC9_144532</name>
</gene>
<accession>A0A645E751</accession>
<keyword evidence="1" id="KW-0812">Transmembrane</keyword>
<feature type="transmembrane region" description="Helical" evidence="1">
    <location>
        <begin position="6"/>
        <end position="28"/>
    </location>
</feature>
<protein>
    <submittedName>
        <fullName evidence="2">Uncharacterized protein</fullName>
    </submittedName>
</protein>